<evidence type="ECO:0000313" key="2">
    <source>
        <dbReference type="Proteomes" id="UP001396334"/>
    </source>
</evidence>
<keyword evidence="2" id="KW-1185">Reference proteome</keyword>
<accession>A0ABR2SZ29</accession>
<comment type="caution">
    <text evidence="1">The sequence shown here is derived from an EMBL/GenBank/DDBJ whole genome shotgun (WGS) entry which is preliminary data.</text>
</comment>
<protein>
    <submittedName>
        <fullName evidence="1">Uncharacterized protein</fullName>
    </submittedName>
</protein>
<name>A0ABR2SZ29_9ROSI</name>
<sequence length="392" mass="43929">MSNRWTAAFPLTPYKCLEKFEAMCLEAEEIMYQDTVKYVEDQVQTVGASVKRFYSDVMQDVMQDLLLPSSLEPVKPVTASDTRVELNTGTLKMPEAVLKVGTVMDEGGRLIENSEEVSDVNENAAHVPSSCRLHMGDNTFQSCPDSSMERENSYMLPKEDNNSCMLVKSNVENLPVAGKFSETAKENEFSRLSSFSANANANLEVPCQQIPMTLTCVSVKEDCDLIEESCNGTESASDFAPEILNDDLQLVESIGTKMDLRCSSSDIGSAESTGQSNNWIVDTLGSTSNAVGRVDKTGVDESCIIVNEAELHFHHHRENKHRPYQKKVREVISSRMRSARKTEYEQLAKWYGDDEKLDDNSEESPMSAVTREDIRTRRLLTHDSLDSEWELL</sequence>
<organism evidence="1 2">
    <name type="scientific">Hibiscus sabdariffa</name>
    <name type="common">roselle</name>
    <dbReference type="NCBI Taxonomy" id="183260"/>
    <lineage>
        <taxon>Eukaryota</taxon>
        <taxon>Viridiplantae</taxon>
        <taxon>Streptophyta</taxon>
        <taxon>Embryophyta</taxon>
        <taxon>Tracheophyta</taxon>
        <taxon>Spermatophyta</taxon>
        <taxon>Magnoliopsida</taxon>
        <taxon>eudicotyledons</taxon>
        <taxon>Gunneridae</taxon>
        <taxon>Pentapetalae</taxon>
        <taxon>rosids</taxon>
        <taxon>malvids</taxon>
        <taxon>Malvales</taxon>
        <taxon>Malvaceae</taxon>
        <taxon>Malvoideae</taxon>
        <taxon>Hibiscus</taxon>
    </lineage>
</organism>
<dbReference type="InterPro" id="IPR053273">
    <property type="entry name" value="CST_Regulator"/>
</dbReference>
<dbReference type="Proteomes" id="UP001396334">
    <property type="component" value="Unassembled WGS sequence"/>
</dbReference>
<gene>
    <name evidence="1" type="ORF">V6N11_031647</name>
</gene>
<dbReference type="PANTHER" id="PTHR34659:SF8">
    <property type="entry name" value="(RAPE) HYPOTHETICAL PROTEIN"/>
    <property type="match status" value="1"/>
</dbReference>
<dbReference type="PANTHER" id="PTHR34659">
    <property type="entry name" value="BNAA05G11610D PROTEIN"/>
    <property type="match status" value="1"/>
</dbReference>
<reference evidence="1 2" key="1">
    <citation type="journal article" date="2024" name="G3 (Bethesda)">
        <title>Genome assembly of Hibiscus sabdariffa L. provides insights into metabolisms of medicinal natural products.</title>
        <authorList>
            <person name="Kim T."/>
        </authorList>
    </citation>
    <scope>NUCLEOTIDE SEQUENCE [LARGE SCALE GENOMIC DNA]</scope>
    <source>
        <strain evidence="1">TK-2024</strain>
        <tissue evidence="1">Old leaves</tissue>
    </source>
</reference>
<dbReference type="EMBL" id="JBBPBN010000010">
    <property type="protein sequence ID" value="KAK9030217.1"/>
    <property type="molecule type" value="Genomic_DNA"/>
</dbReference>
<proteinExistence type="predicted"/>
<evidence type="ECO:0000313" key="1">
    <source>
        <dbReference type="EMBL" id="KAK9030217.1"/>
    </source>
</evidence>